<protein>
    <submittedName>
        <fullName evidence="2">Uncharacterized protein</fullName>
    </submittedName>
</protein>
<proteinExistence type="predicted"/>
<accession>A0A640S8G3</accession>
<organism evidence="2 3">
    <name type="scientific">Streptomyces caniferus</name>
    <dbReference type="NCBI Taxonomy" id="285557"/>
    <lineage>
        <taxon>Bacteria</taxon>
        <taxon>Bacillati</taxon>
        <taxon>Actinomycetota</taxon>
        <taxon>Actinomycetes</taxon>
        <taxon>Kitasatosporales</taxon>
        <taxon>Streptomycetaceae</taxon>
        <taxon>Streptomyces</taxon>
    </lineage>
</organism>
<dbReference type="EMBL" id="BLIN01000005">
    <property type="protein sequence ID" value="GFE07529.1"/>
    <property type="molecule type" value="Genomic_DNA"/>
</dbReference>
<dbReference type="AlphaFoldDB" id="A0A640S8G3"/>
<sequence>MPKSRGLSPVNGPIQDGCDAVITAATSRSSHYPRAPGYGDQYRPEFCGAVSPQAGTARRGTKGDELVRPVLLLDVDGLLNPYAAKPHRRPEGYQAHRLLTPRRDVTERHRQRGAPP</sequence>
<gene>
    <name evidence="2" type="ORF">Scani_37970</name>
</gene>
<reference evidence="2 3" key="1">
    <citation type="submission" date="2019-12" db="EMBL/GenBank/DDBJ databases">
        <title>Whole genome shotgun sequence of Streptomyces caniferus NBRC 15389.</title>
        <authorList>
            <person name="Ichikawa N."/>
            <person name="Kimura A."/>
            <person name="Kitahashi Y."/>
            <person name="Komaki H."/>
            <person name="Tamura T."/>
        </authorList>
    </citation>
    <scope>NUCLEOTIDE SEQUENCE [LARGE SCALE GENOMIC DNA]</scope>
    <source>
        <strain evidence="2 3">NBRC 15389</strain>
    </source>
</reference>
<comment type="caution">
    <text evidence="2">The sequence shown here is derived from an EMBL/GenBank/DDBJ whole genome shotgun (WGS) entry which is preliminary data.</text>
</comment>
<feature type="region of interest" description="Disordered" evidence="1">
    <location>
        <begin position="83"/>
        <end position="116"/>
    </location>
</feature>
<dbReference type="Proteomes" id="UP000435837">
    <property type="component" value="Unassembled WGS sequence"/>
</dbReference>
<evidence type="ECO:0000313" key="3">
    <source>
        <dbReference type="Proteomes" id="UP000435837"/>
    </source>
</evidence>
<evidence type="ECO:0000256" key="1">
    <source>
        <dbReference type="SAM" id="MobiDB-lite"/>
    </source>
</evidence>
<evidence type="ECO:0000313" key="2">
    <source>
        <dbReference type="EMBL" id="GFE07529.1"/>
    </source>
</evidence>
<name>A0A640S8G3_9ACTN</name>